<sequence length="66" mass="7038">MNPEAAGWLVAALLGLAQAALLVDRRQLLRDRRRLHTGRAAADRIAADPTATTVSCCCTPRTGPAR</sequence>
<protein>
    <submittedName>
        <fullName evidence="1">Uncharacterized protein</fullName>
    </submittedName>
</protein>
<evidence type="ECO:0000313" key="1">
    <source>
        <dbReference type="EMBL" id="SDO98355.1"/>
    </source>
</evidence>
<evidence type="ECO:0000313" key="2">
    <source>
        <dbReference type="Proteomes" id="UP000199088"/>
    </source>
</evidence>
<dbReference type="EMBL" id="FNIR01000009">
    <property type="protein sequence ID" value="SDO98355.1"/>
    <property type="molecule type" value="Genomic_DNA"/>
</dbReference>
<keyword evidence="2" id="KW-1185">Reference proteome</keyword>
<dbReference type="STRING" id="1052260.SAMN05660199_02925"/>
<accession>A0A1H0P0X2</accession>
<reference evidence="2" key="1">
    <citation type="submission" date="2016-10" db="EMBL/GenBank/DDBJ databases">
        <authorList>
            <person name="Varghese N."/>
            <person name="Submissions S."/>
        </authorList>
    </citation>
    <scope>NUCLEOTIDE SEQUENCE [LARGE SCALE GENOMIC DNA]</scope>
    <source>
        <strain evidence="2">DSM 45843</strain>
    </source>
</reference>
<proteinExistence type="predicted"/>
<organism evidence="1 2">
    <name type="scientific">Klenkia soli</name>
    <dbReference type="NCBI Taxonomy" id="1052260"/>
    <lineage>
        <taxon>Bacteria</taxon>
        <taxon>Bacillati</taxon>
        <taxon>Actinomycetota</taxon>
        <taxon>Actinomycetes</taxon>
        <taxon>Geodermatophilales</taxon>
        <taxon>Geodermatophilaceae</taxon>
        <taxon>Klenkia</taxon>
    </lineage>
</organism>
<dbReference type="AlphaFoldDB" id="A0A1H0P0X2"/>
<gene>
    <name evidence="1" type="ORF">SAMN05660199_02925</name>
</gene>
<dbReference type="Proteomes" id="UP000199088">
    <property type="component" value="Unassembled WGS sequence"/>
</dbReference>
<dbReference type="RefSeq" id="WP_091246526.1">
    <property type="nucleotide sequence ID" value="NZ_FNIR01000009.1"/>
</dbReference>
<name>A0A1H0P0X2_9ACTN</name>